<dbReference type="InterPro" id="IPR024072">
    <property type="entry name" value="DHFR-like_dom_sf"/>
</dbReference>
<dbReference type="InterPro" id="IPR050765">
    <property type="entry name" value="Riboflavin_Biosynth_HTPR"/>
</dbReference>
<reference evidence="3 4" key="1">
    <citation type="submission" date="2017-09" db="EMBL/GenBank/DDBJ databases">
        <authorList>
            <person name="Lee N."/>
            <person name="Cho B.-K."/>
        </authorList>
    </citation>
    <scope>NUCLEOTIDE SEQUENCE [LARGE SCALE GENOMIC DNA]</scope>
    <source>
        <strain evidence="3 4">ATCC 13740</strain>
    </source>
</reference>
<gene>
    <name evidence="3" type="ORF">CP976_20310</name>
</gene>
<dbReference type="SUPFAM" id="SSF53597">
    <property type="entry name" value="Dihydrofolate reductase-like"/>
    <property type="match status" value="1"/>
</dbReference>
<dbReference type="InterPro" id="IPR002734">
    <property type="entry name" value="RibDG_C"/>
</dbReference>
<dbReference type="KEGG" id="scoe:CP976_20310"/>
<dbReference type="PANTHER" id="PTHR38011:SF2">
    <property type="entry name" value="BIFUNCTIONAL DEAMINASE-REDUCTASE DOMAIN PROTEIN"/>
    <property type="match status" value="1"/>
</dbReference>
<dbReference type="EMBL" id="CP023694">
    <property type="protein sequence ID" value="QEV26253.1"/>
    <property type="molecule type" value="Genomic_DNA"/>
</dbReference>
<organism evidence="3 4">
    <name type="scientific">Streptomyces coeruleorubidus</name>
    <dbReference type="NCBI Taxonomy" id="116188"/>
    <lineage>
        <taxon>Bacteria</taxon>
        <taxon>Bacillati</taxon>
        <taxon>Actinomycetota</taxon>
        <taxon>Actinomycetes</taxon>
        <taxon>Kitasatosporales</taxon>
        <taxon>Streptomycetaceae</taxon>
        <taxon>Streptomyces</taxon>
    </lineage>
</organism>
<dbReference type="GO" id="GO:0009231">
    <property type="term" value="P:riboflavin biosynthetic process"/>
    <property type="evidence" value="ECO:0007669"/>
    <property type="project" value="InterPro"/>
</dbReference>
<feature type="domain" description="Bacterial bifunctional deaminase-reductase C-terminal" evidence="2">
    <location>
        <begin position="2"/>
        <end position="182"/>
    </location>
</feature>
<accession>A0A5J6I6J0</accession>
<evidence type="ECO:0000313" key="3">
    <source>
        <dbReference type="EMBL" id="QEV26253.1"/>
    </source>
</evidence>
<protein>
    <submittedName>
        <fullName evidence="3">Dihydrofolate reductase</fullName>
    </submittedName>
</protein>
<dbReference type="Gene3D" id="3.40.430.10">
    <property type="entry name" value="Dihydrofolate Reductase, subunit A"/>
    <property type="match status" value="1"/>
</dbReference>
<feature type="compositionally biased region" description="Gly residues" evidence="1">
    <location>
        <begin position="199"/>
        <end position="209"/>
    </location>
</feature>
<evidence type="ECO:0000259" key="2">
    <source>
        <dbReference type="Pfam" id="PF01872"/>
    </source>
</evidence>
<proteinExistence type="predicted"/>
<dbReference type="Pfam" id="PF01872">
    <property type="entry name" value="RibD_C"/>
    <property type="match status" value="1"/>
</dbReference>
<dbReference type="AlphaFoldDB" id="A0A5J6I6J0"/>
<name>A0A5J6I6J0_STRC4</name>
<dbReference type="GeneID" id="91418411"/>
<evidence type="ECO:0000256" key="1">
    <source>
        <dbReference type="SAM" id="MobiDB-lite"/>
    </source>
</evidence>
<dbReference type="PANTHER" id="PTHR38011">
    <property type="entry name" value="DIHYDROFOLATE REDUCTASE FAMILY PROTEIN (AFU_ORTHOLOGUE AFUA_8G06820)"/>
    <property type="match status" value="1"/>
</dbReference>
<dbReference type="Proteomes" id="UP000326598">
    <property type="component" value="Chromosome"/>
</dbReference>
<dbReference type="RefSeq" id="WP_150481666.1">
    <property type="nucleotide sequence ID" value="NZ_BMTB01000006.1"/>
</dbReference>
<sequence>MKLVVQEFLSLDGVSQGPGAPEEDTSDGFERGGWFVPHLDEEFERLAGGWLGEADALLFGRRTYQNFARDWPAMTDHPLAGIMNGLPKYVASRSLTTAGWDPTTILSGDVPAQVAELKRQPGRELQIHGSARLAQSLLAAGLIDTLRLVIAPVVVGQGRRLFPDGGAPAGLRLAEHRTTPGGLSVHVFETAGAPGFGTYGGGGEGGAGSQGLVNTEGRTTPRAA</sequence>
<dbReference type="GO" id="GO:0008703">
    <property type="term" value="F:5-amino-6-(5-phosphoribosylamino)uracil reductase activity"/>
    <property type="evidence" value="ECO:0007669"/>
    <property type="project" value="InterPro"/>
</dbReference>
<evidence type="ECO:0000313" key="4">
    <source>
        <dbReference type="Proteomes" id="UP000326598"/>
    </source>
</evidence>
<feature type="region of interest" description="Disordered" evidence="1">
    <location>
        <begin position="199"/>
        <end position="224"/>
    </location>
</feature>